<sequence>MRDGEDRVPRNTPVKRKAEKEAMVTGTTVPNDLALMSVVIGGVSRRHVYPAPSCRGLAPIGPCCANVLGRVEAAVSSVSDAFEEYMRRFTEQNYLVYTPPLRMLDLVNAAMGTGGSTSSNHAPTTDSEFSARDVPVRSSSIPSPSICALDTNDCPLPPPPPPPPLPLQ</sequence>
<comment type="caution">
    <text evidence="1">The sequence shown here is derived from an EMBL/GenBank/DDBJ whole genome shotgun (WGS) entry which is preliminary data.</text>
</comment>
<organism evidence="1 2">
    <name type="scientific">Catharanthus roseus</name>
    <name type="common">Madagascar periwinkle</name>
    <name type="synonym">Vinca rosea</name>
    <dbReference type="NCBI Taxonomy" id="4058"/>
    <lineage>
        <taxon>Eukaryota</taxon>
        <taxon>Viridiplantae</taxon>
        <taxon>Streptophyta</taxon>
        <taxon>Embryophyta</taxon>
        <taxon>Tracheophyta</taxon>
        <taxon>Spermatophyta</taxon>
        <taxon>Magnoliopsida</taxon>
        <taxon>eudicotyledons</taxon>
        <taxon>Gunneridae</taxon>
        <taxon>Pentapetalae</taxon>
        <taxon>asterids</taxon>
        <taxon>lamiids</taxon>
        <taxon>Gentianales</taxon>
        <taxon>Apocynaceae</taxon>
        <taxon>Rauvolfioideae</taxon>
        <taxon>Vinceae</taxon>
        <taxon>Catharanthinae</taxon>
        <taxon>Catharanthus</taxon>
    </lineage>
</organism>
<accession>A0ACC0CBT0</accession>
<reference evidence="2" key="1">
    <citation type="journal article" date="2023" name="Nat. Plants">
        <title>Single-cell RNA sequencing provides a high-resolution roadmap for understanding the multicellular compartmentation of specialized metabolism.</title>
        <authorList>
            <person name="Sun S."/>
            <person name="Shen X."/>
            <person name="Li Y."/>
            <person name="Li Y."/>
            <person name="Wang S."/>
            <person name="Li R."/>
            <person name="Zhang H."/>
            <person name="Shen G."/>
            <person name="Guo B."/>
            <person name="Wei J."/>
            <person name="Xu J."/>
            <person name="St-Pierre B."/>
            <person name="Chen S."/>
            <person name="Sun C."/>
        </authorList>
    </citation>
    <scope>NUCLEOTIDE SEQUENCE [LARGE SCALE GENOMIC DNA]</scope>
</reference>
<protein>
    <submittedName>
        <fullName evidence="1">Uncharacterized protein</fullName>
    </submittedName>
</protein>
<evidence type="ECO:0000313" key="2">
    <source>
        <dbReference type="Proteomes" id="UP001060085"/>
    </source>
</evidence>
<keyword evidence="2" id="KW-1185">Reference proteome</keyword>
<dbReference type="Proteomes" id="UP001060085">
    <property type="component" value="Linkage Group LG01"/>
</dbReference>
<proteinExistence type="predicted"/>
<evidence type="ECO:0000313" key="1">
    <source>
        <dbReference type="EMBL" id="KAI5682350.1"/>
    </source>
</evidence>
<dbReference type="EMBL" id="CM044701">
    <property type="protein sequence ID" value="KAI5682350.1"/>
    <property type="molecule type" value="Genomic_DNA"/>
</dbReference>
<gene>
    <name evidence="1" type="ORF">M9H77_03578</name>
</gene>
<name>A0ACC0CBT0_CATRO</name>